<evidence type="ECO:0000256" key="1">
    <source>
        <dbReference type="ARBA" id="ARBA00001946"/>
    </source>
</evidence>
<evidence type="ECO:0000313" key="6">
    <source>
        <dbReference type="EMBL" id="MFC4597862.1"/>
    </source>
</evidence>
<dbReference type="Pfam" id="PF13419">
    <property type="entry name" value="HAD_2"/>
    <property type="match status" value="1"/>
</dbReference>
<dbReference type="NCBIfam" id="TIGR01549">
    <property type="entry name" value="HAD-SF-IA-v1"/>
    <property type="match status" value="1"/>
</dbReference>
<gene>
    <name evidence="6" type="ORF">ACFO3S_06385</name>
</gene>
<dbReference type="SFLD" id="SFLDS00003">
    <property type="entry name" value="Haloacid_Dehalogenase"/>
    <property type="match status" value="1"/>
</dbReference>
<evidence type="ECO:0000256" key="5">
    <source>
        <dbReference type="ARBA" id="ARBA00023277"/>
    </source>
</evidence>
<comment type="cofactor">
    <cofactor evidence="1">
        <name>Mg(2+)</name>
        <dbReference type="ChEBI" id="CHEBI:18420"/>
    </cofactor>
</comment>
<evidence type="ECO:0000256" key="2">
    <source>
        <dbReference type="ARBA" id="ARBA00006171"/>
    </source>
</evidence>
<dbReference type="InterPro" id="IPR036412">
    <property type="entry name" value="HAD-like_sf"/>
</dbReference>
<evidence type="ECO:0000256" key="4">
    <source>
        <dbReference type="ARBA" id="ARBA00022842"/>
    </source>
</evidence>
<dbReference type="Proteomes" id="UP001596028">
    <property type="component" value="Unassembled WGS sequence"/>
</dbReference>
<dbReference type="GO" id="GO:0016787">
    <property type="term" value="F:hydrolase activity"/>
    <property type="evidence" value="ECO:0007669"/>
    <property type="project" value="UniProtKB-KW"/>
</dbReference>
<keyword evidence="4" id="KW-0460">Magnesium</keyword>
<evidence type="ECO:0000256" key="3">
    <source>
        <dbReference type="ARBA" id="ARBA00022723"/>
    </source>
</evidence>
<dbReference type="SUPFAM" id="SSF56784">
    <property type="entry name" value="HAD-like"/>
    <property type="match status" value="1"/>
</dbReference>
<dbReference type="InterPro" id="IPR006439">
    <property type="entry name" value="HAD-SF_hydro_IA"/>
</dbReference>
<evidence type="ECO:0000313" key="7">
    <source>
        <dbReference type="Proteomes" id="UP001596028"/>
    </source>
</evidence>
<protein>
    <submittedName>
        <fullName evidence="6">HAD family hydrolase</fullName>
    </submittedName>
</protein>
<dbReference type="PANTHER" id="PTHR46193">
    <property type="entry name" value="6-PHOSPHOGLUCONATE PHOSPHATASE"/>
    <property type="match status" value="1"/>
</dbReference>
<organism evidence="6 7">
    <name type="scientific">Cohnella hongkongensis</name>
    <dbReference type="NCBI Taxonomy" id="178337"/>
    <lineage>
        <taxon>Bacteria</taxon>
        <taxon>Bacillati</taxon>
        <taxon>Bacillota</taxon>
        <taxon>Bacilli</taxon>
        <taxon>Bacillales</taxon>
        <taxon>Paenibacillaceae</taxon>
        <taxon>Cohnella</taxon>
    </lineage>
</organism>
<dbReference type="InterPro" id="IPR023198">
    <property type="entry name" value="PGP-like_dom2"/>
</dbReference>
<reference evidence="7" key="1">
    <citation type="journal article" date="2019" name="Int. J. Syst. Evol. Microbiol.">
        <title>The Global Catalogue of Microorganisms (GCM) 10K type strain sequencing project: providing services to taxonomists for standard genome sequencing and annotation.</title>
        <authorList>
            <consortium name="The Broad Institute Genomics Platform"/>
            <consortium name="The Broad Institute Genome Sequencing Center for Infectious Disease"/>
            <person name="Wu L."/>
            <person name="Ma J."/>
        </authorList>
    </citation>
    <scope>NUCLEOTIDE SEQUENCE [LARGE SCALE GENOMIC DNA]</scope>
    <source>
        <strain evidence="7">CCUG 49571</strain>
    </source>
</reference>
<accession>A0ABV9FAH7</accession>
<dbReference type="InterPro" id="IPR051600">
    <property type="entry name" value="Beta-PGM-like"/>
</dbReference>
<dbReference type="NCBIfam" id="TIGR01509">
    <property type="entry name" value="HAD-SF-IA-v3"/>
    <property type="match status" value="1"/>
</dbReference>
<dbReference type="RefSeq" id="WP_378093502.1">
    <property type="nucleotide sequence ID" value="NZ_JBHSEP010000003.1"/>
</dbReference>
<keyword evidence="3" id="KW-0479">Metal-binding</keyword>
<keyword evidence="6" id="KW-0378">Hydrolase</keyword>
<dbReference type="EMBL" id="JBHSEP010000003">
    <property type="protein sequence ID" value="MFC4597862.1"/>
    <property type="molecule type" value="Genomic_DNA"/>
</dbReference>
<dbReference type="InterPro" id="IPR041492">
    <property type="entry name" value="HAD_2"/>
</dbReference>
<dbReference type="SFLD" id="SFLDG01135">
    <property type="entry name" value="C1.5.6:_HAD__Beta-PGM__Phospha"/>
    <property type="match status" value="1"/>
</dbReference>
<proteinExistence type="inferred from homology"/>
<keyword evidence="7" id="KW-1185">Reference proteome</keyword>
<sequence length="213" mass="23459">MKQAFIFDMDGVIIDSEPLHFEVDIETMRHLGAAITQEELERFVGMTNPEMWKIIREERSLPQTVDEIIAYQLAAKIKALRESAYTPIDGILELLNGLKSRGIPAGIASSSPRSFILEVLAKFDIASFFSCVVSGEEVHRGKPAPDVYLEAARQLGVDPRRCVVLEDSRHGIAAAKAAGMACIGYVNENSGNQDLSAADRIVRSIREISVDEL</sequence>
<dbReference type="InterPro" id="IPR023214">
    <property type="entry name" value="HAD_sf"/>
</dbReference>
<dbReference type="PANTHER" id="PTHR46193:SF18">
    <property type="entry name" value="HEXITOL PHOSPHATASE B"/>
    <property type="match status" value="1"/>
</dbReference>
<keyword evidence="5" id="KW-0119">Carbohydrate metabolism</keyword>
<name>A0ABV9FAH7_9BACL</name>
<dbReference type="SFLD" id="SFLDG01129">
    <property type="entry name" value="C1.5:_HAD__Beta-PGM__Phosphata"/>
    <property type="match status" value="1"/>
</dbReference>
<dbReference type="Gene3D" id="3.40.50.1000">
    <property type="entry name" value="HAD superfamily/HAD-like"/>
    <property type="match status" value="1"/>
</dbReference>
<comment type="caution">
    <text evidence="6">The sequence shown here is derived from an EMBL/GenBank/DDBJ whole genome shotgun (WGS) entry which is preliminary data.</text>
</comment>
<dbReference type="Gene3D" id="1.10.150.240">
    <property type="entry name" value="Putative phosphatase, domain 2"/>
    <property type="match status" value="1"/>
</dbReference>
<comment type="similarity">
    <text evidence="2">Belongs to the HAD-like hydrolase superfamily. CbbY/CbbZ/Gph/YieH family.</text>
</comment>